<dbReference type="GO" id="GO:0016491">
    <property type="term" value="F:oxidoreductase activity"/>
    <property type="evidence" value="ECO:0007669"/>
    <property type="project" value="UniProtKB-KW"/>
</dbReference>
<evidence type="ECO:0000313" key="3">
    <source>
        <dbReference type="EMBL" id="RUT34396.1"/>
    </source>
</evidence>
<accession>A0A433XJW5</accession>
<dbReference type="PANTHER" id="PTHR43364">
    <property type="entry name" value="NADH-SPECIFIC METHYLGLYOXAL REDUCTASE-RELATED"/>
    <property type="match status" value="1"/>
</dbReference>
<gene>
    <name evidence="3" type="ORF">EMQ25_00065</name>
</gene>
<organism evidence="3 4">
    <name type="scientific">Arsenicitalea aurantiaca</name>
    <dbReference type="NCBI Taxonomy" id="1783274"/>
    <lineage>
        <taxon>Bacteria</taxon>
        <taxon>Pseudomonadati</taxon>
        <taxon>Pseudomonadota</taxon>
        <taxon>Alphaproteobacteria</taxon>
        <taxon>Hyphomicrobiales</taxon>
        <taxon>Devosiaceae</taxon>
        <taxon>Arsenicitalea</taxon>
    </lineage>
</organism>
<dbReference type="OrthoDB" id="8394608at2"/>
<dbReference type="AlphaFoldDB" id="A0A433XJW5"/>
<dbReference type="InterPro" id="IPR036812">
    <property type="entry name" value="NAD(P)_OxRdtase_dom_sf"/>
</dbReference>
<dbReference type="InterPro" id="IPR023210">
    <property type="entry name" value="NADP_OxRdtase_dom"/>
</dbReference>
<evidence type="ECO:0000256" key="1">
    <source>
        <dbReference type="ARBA" id="ARBA00023002"/>
    </source>
</evidence>
<feature type="domain" description="NADP-dependent oxidoreductase" evidence="2">
    <location>
        <begin position="15"/>
        <end position="338"/>
    </location>
</feature>
<dbReference type="CDD" id="cd19094">
    <property type="entry name" value="AKR_Tas-like"/>
    <property type="match status" value="1"/>
</dbReference>
<dbReference type="InterPro" id="IPR050523">
    <property type="entry name" value="AKR_Detox_Biosynth"/>
</dbReference>
<reference evidence="3 4" key="1">
    <citation type="journal article" date="2016" name="Int. J. Syst. Evol. Microbiol.">
        <title>Arsenicitalea aurantiaca gen. nov., sp. nov., a new member of the family Hyphomicrobiaceae, isolated from high-arsenic sediment.</title>
        <authorList>
            <person name="Mu Y."/>
            <person name="Zhou L."/>
            <person name="Zeng X.C."/>
            <person name="Liu L."/>
            <person name="Pan Y."/>
            <person name="Chen X."/>
            <person name="Wang J."/>
            <person name="Li S."/>
            <person name="Li W.J."/>
            <person name="Wang Y."/>
        </authorList>
    </citation>
    <scope>NUCLEOTIDE SEQUENCE [LARGE SCALE GENOMIC DNA]</scope>
    <source>
        <strain evidence="3 4">42-50</strain>
    </source>
</reference>
<protein>
    <submittedName>
        <fullName evidence="3">Aldo/keto reductase</fullName>
    </submittedName>
</protein>
<dbReference type="Gene3D" id="3.20.20.100">
    <property type="entry name" value="NADP-dependent oxidoreductase domain"/>
    <property type="match status" value="1"/>
</dbReference>
<dbReference type="PANTHER" id="PTHR43364:SF4">
    <property type="entry name" value="NAD(P)-LINKED OXIDOREDUCTASE SUPERFAMILY PROTEIN"/>
    <property type="match status" value="1"/>
</dbReference>
<evidence type="ECO:0000259" key="2">
    <source>
        <dbReference type="Pfam" id="PF00248"/>
    </source>
</evidence>
<keyword evidence="4" id="KW-1185">Reference proteome</keyword>
<comment type="caution">
    <text evidence="3">The sequence shown here is derived from an EMBL/GenBank/DDBJ whole genome shotgun (WGS) entry which is preliminary data.</text>
</comment>
<dbReference type="SUPFAM" id="SSF51430">
    <property type="entry name" value="NAD(P)-linked oxidoreductase"/>
    <property type="match status" value="1"/>
</dbReference>
<dbReference type="Pfam" id="PF00248">
    <property type="entry name" value="Aldo_ket_red"/>
    <property type="match status" value="1"/>
</dbReference>
<keyword evidence="1" id="KW-0560">Oxidoreductase</keyword>
<dbReference type="Proteomes" id="UP000281547">
    <property type="component" value="Unassembled WGS sequence"/>
</dbReference>
<name>A0A433XJW5_9HYPH</name>
<sequence>MKTNALGRTGLAVSEICLGTMTWGVQNDEAEAFAQIEYALDRGVNFFDTAELYAIPANGSTYGKTETIIGNWFARSGRRKDVILASKIAGGHNNPWIRDGRRPDRASVRQAVEDSLRRLRTDHIDLYQIHWAARGHYHFEGGWTYAPHTIDRADALDNLTEVVEAMGEMVAEGKIGHLGVSNETAWGISHMLKLAETRGLPRLASVQNEYSLLRREFDHDLAEIAHFEDVGLLAYSPLAAGVLTGKYLDGNMPAGSRGAIAGGIWRANRYSEPAVREYLAIARAAGLDPAQMALGFCLSRPFITSVIIGATTMEQLKTNIDAASVTLSEDVLAAIEDVHRRYPRPL</sequence>
<evidence type="ECO:0000313" key="4">
    <source>
        <dbReference type="Proteomes" id="UP000281547"/>
    </source>
</evidence>
<dbReference type="EMBL" id="RZNJ01000001">
    <property type="protein sequence ID" value="RUT34396.1"/>
    <property type="molecule type" value="Genomic_DNA"/>
</dbReference>
<dbReference type="RefSeq" id="WP_127186515.1">
    <property type="nucleotide sequence ID" value="NZ_RZNJ01000001.1"/>
</dbReference>
<proteinExistence type="predicted"/>